<evidence type="ECO:0000313" key="3">
    <source>
        <dbReference type="Proteomes" id="UP000004471"/>
    </source>
</evidence>
<name>F3FBZ9_PSESX</name>
<sequence length="195" mass="21497">MTFKQWISALILLGSIFSATAAYSWQLNEVQDCPVSQRNKNWLDCTVADVPSRLPYKMDDGSTKLLDSRATVICRQGVCDFETQNASGLWNSTDEYAGQIQQMDSTPAVIHRGYYLGNAADGRVVAYLKGTGPEVGGRIAPAFQNSLTNSTDQAGIDSCVDQWSDAFHKKNGEEAMIMADMLDEWETWCKGGNHP</sequence>
<organism evidence="2 3">
    <name type="scientific">Pseudomonas syringae pv. japonica str. M301072</name>
    <dbReference type="NCBI Taxonomy" id="629262"/>
    <lineage>
        <taxon>Bacteria</taxon>
        <taxon>Pseudomonadati</taxon>
        <taxon>Pseudomonadota</taxon>
        <taxon>Gammaproteobacteria</taxon>
        <taxon>Pseudomonadales</taxon>
        <taxon>Pseudomonadaceae</taxon>
        <taxon>Pseudomonas</taxon>
        <taxon>Pseudomonas syringae</taxon>
    </lineage>
</organism>
<dbReference type="Proteomes" id="UP000004471">
    <property type="component" value="Unassembled WGS sequence"/>
</dbReference>
<feature type="signal peptide" evidence="1">
    <location>
        <begin position="1"/>
        <end position="21"/>
    </location>
</feature>
<dbReference type="AlphaFoldDB" id="F3FBZ9"/>
<reference evidence="2 3" key="1">
    <citation type="journal article" date="2011" name="PLoS Pathog.">
        <title>Dynamic evolution of pathogenicity revealed by sequencing and comparative genomics of 19 Pseudomonas syringae isolates.</title>
        <authorList>
            <person name="Baltrus D.A."/>
            <person name="Nishimura M.T."/>
            <person name="Romanchuk A."/>
            <person name="Chang J.H."/>
            <person name="Mukhtar M.S."/>
            <person name="Cherkis K."/>
            <person name="Roach J."/>
            <person name="Grant S.R."/>
            <person name="Jones C.D."/>
            <person name="Dangl J.L."/>
        </authorList>
    </citation>
    <scope>NUCLEOTIDE SEQUENCE [LARGE SCALE GENOMIC DNA]</scope>
    <source>
        <strain evidence="3">M301072PT</strain>
    </source>
</reference>
<proteinExistence type="predicted"/>
<dbReference type="EMBL" id="AEAH01000052">
    <property type="protein sequence ID" value="EGH27735.1"/>
    <property type="molecule type" value="Genomic_DNA"/>
</dbReference>
<gene>
    <name evidence="2" type="ORF">PSYJA_01339</name>
</gene>
<protein>
    <recommendedName>
        <fullName evidence="4">Secreted protein</fullName>
    </recommendedName>
</protein>
<keyword evidence="1" id="KW-0732">Signal</keyword>
<comment type="caution">
    <text evidence="2">The sequence shown here is derived from an EMBL/GenBank/DDBJ whole genome shotgun (WGS) entry which is preliminary data.</text>
</comment>
<dbReference type="HOGENOM" id="CLU_1395298_0_0_6"/>
<evidence type="ECO:0000313" key="2">
    <source>
        <dbReference type="EMBL" id="EGH27735.1"/>
    </source>
</evidence>
<accession>F3FBZ9</accession>
<evidence type="ECO:0008006" key="4">
    <source>
        <dbReference type="Google" id="ProtNLM"/>
    </source>
</evidence>
<feature type="chain" id="PRO_5003298103" description="Secreted protein" evidence="1">
    <location>
        <begin position="22"/>
        <end position="195"/>
    </location>
</feature>
<evidence type="ECO:0000256" key="1">
    <source>
        <dbReference type="SAM" id="SignalP"/>
    </source>
</evidence>